<feature type="non-terminal residue" evidence="1">
    <location>
        <position position="32"/>
    </location>
</feature>
<organism evidence="1">
    <name type="scientific">marine metagenome</name>
    <dbReference type="NCBI Taxonomy" id="408172"/>
    <lineage>
        <taxon>unclassified sequences</taxon>
        <taxon>metagenomes</taxon>
        <taxon>ecological metagenomes</taxon>
    </lineage>
</organism>
<evidence type="ECO:0008006" key="2">
    <source>
        <dbReference type="Google" id="ProtNLM"/>
    </source>
</evidence>
<reference evidence="1" key="1">
    <citation type="submission" date="2018-05" db="EMBL/GenBank/DDBJ databases">
        <authorList>
            <person name="Lanie J.A."/>
            <person name="Ng W.-L."/>
            <person name="Kazmierczak K.M."/>
            <person name="Andrzejewski T.M."/>
            <person name="Davidsen T.M."/>
            <person name="Wayne K.J."/>
            <person name="Tettelin H."/>
            <person name="Glass J.I."/>
            <person name="Rusch D."/>
            <person name="Podicherti R."/>
            <person name="Tsui H.-C.T."/>
            <person name="Winkler M.E."/>
        </authorList>
    </citation>
    <scope>NUCLEOTIDE SEQUENCE</scope>
</reference>
<dbReference type="AlphaFoldDB" id="A0A383D729"/>
<sequence length="32" mass="3659">MDAGWRPWIFVKIETDTGITGYGECSDGRNPW</sequence>
<dbReference type="SUPFAM" id="SSF54826">
    <property type="entry name" value="Enolase N-terminal domain-like"/>
    <property type="match status" value="1"/>
</dbReference>
<proteinExistence type="predicted"/>
<protein>
    <recommendedName>
        <fullName evidence="2">Mandelate racemase/muconate lactonizing enzyme N-terminal domain-containing protein</fullName>
    </recommendedName>
</protein>
<gene>
    <name evidence="1" type="ORF">METZ01_LOCUS493190</name>
</gene>
<dbReference type="Gene3D" id="3.30.390.10">
    <property type="entry name" value="Enolase-like, N-terminal domain"/>
    <property type="match status" value="1"/>
</dbReference>
<dbReference type="EMBL" id="UINC01214898">
    <property type="protein sequence ID" value="SVE40336.1"/>
    <property type="molecule type" value="Genomic_DNA"/>
</dbReference>
<evidence type="ECO:0000313" key="1">
    <source>
        <dbReference type="EMBL" id="SVE40336.1"/>
    </source>
</evidence>
<dbReference type="InterPro" id="IPR029017">
    <property type="entry name" value="Enolase-like_N"/>
</dbReference>
<name>A0A383D729_9ZZZZ</name>
<accession>A0A383D729</accession>